<dbReference type="Pfam" id="PF07534">
    <property type="entry name" value="TLD"/>
    <property type="match status" value="1"/>
</dbReference>
<dbReference type="Proteomes" id="UP001152622">
    <property type="component" value="Chromosome 7"/>
</dbReference>
<gene>
    <name evidence="2" type="ORF">SKAU_G00216590</name>
</gene>
<evidence type="ECO:0000259" key="1">
    <source>
        <dbReference type="PROSITE" id="PS51886"/>
    </source>
</evidence>
<dbReference type="GO" id="GO:0006357">
    <property type="term" value="P:regulation of transcription by RNA polymerase II"/>
    <property type="evidence" value="ECO:0007669"/>
    <property type="project" value="TreeGrafter"/>
</dbReference>
<dbReference type="PANTHER" id="PTHR23354">
    <property type="entry name" value="NUCLEOLAR PROTEIN 7/ESTROGEN RECEPTOR COACTIVATOR-RELATED"/>
    <property type="match status" value="1"/>
</dbReference>
<name>A0A9Q1IUL4_SYNKA</name>
<protein>
    <recommendedName>
        <fullName evidence="1">TLDc domain-containing protein</fullName>
    </recommendedName>
</protein>
<dbReference type="GO" id="GO:0006979">
    <property type="term" value="P:response to oxidative stress"/>
    <property type="evidence" value="ECO:0007669"/>
    <property type="project" value="TreeGrafter"/>
</dbReference>
<dbReference type="PROSITE" id="PS51886">
    <property type="entry name" value="TLDC"/>
    <property type="match status" value="1"/>
</dbReference>
<dbReference type="AlphaFoldDB" id="A0A9Q1IUL4"/>
<dbReference type="PANTHER" id="PTHR23354:SF68">
    <property type="entry name" value="NUCLEAR RECEPTOR COACTIVATOR 7"/>
    <property type="match status" value="1"/>
</dbReference>
<dbReference type="GO" id="GO:0005634">
    <property type="term" value="C:nucleus"/>
    <property type="evidence" value="ECO:0007669"/>
    <property type="project" value="TreeGrafter"/>
</dbReference>
<dbReference type="OrthoDB" id="26679at2759"/>
<dbReference type="EMBL" id="JAINUF010000007">
    <property type="protein sequence ID" value="KAJ8354092.1"/>
    <property type="molecule type" value="Genomic_DNA"/>
</dbReference>
<evidence type="ECO:0000313" key="3">
    <source>
        <dbReference type="Proteomes" id="UP001152622"/>
    </source>
</evidence>
<accession>A0A9Q1IUL4</accession>
<proteinExistence type="predicted"/>
<organism evidence="2 3">
    <name type="scientific">Synaphobranchus kaupii</name>
    <name type="common">Kaup's arrowtooth eel</name>
    <dbReference type="NCBI Taxonomy" id="118154"/>
    <lineage>
        <taxon>Eukaryota</taxon>
        <taxon>Metazoa</taxon>
        <taxon>Chordata</taxon>
        <taxon>Craniata</taxon>
        <taxon>Vertebrata</taxon>
        <taxon>Euteleostomi</taxon>
        <taxon>Actinopterygii</taxon>
        <taxon>Neopterygii</taxon>
        <taxon>Teleostei</taxon>
        <taxon>Anguilliformes</taxon>
        <taxon>Synaphobranchidae</taxon>
        <taxon>Synaphobranchus</taxon>
    </lineage>
</organism>
<evidence type="ECO:0000313" key="2">
    <source>
        <dbReference type="EMBL" id="KAJ8354092.1"/>
    </source>
</evidence>
<keyword evidence="3" id="KW-1185">Reference proteome</keyword>
<sequence length="252" mass="28793">MGVAYSVGEVDHLYAFFVQWSPDVYVKTSKKPGFIMVQKDELTTINNLLSDPVPKGWEIVTVTEAKRPQSWCSLEDEKLEDLLPVLKDHSELLEDAHIQRLDGHLPARTQGYPWRLVYSTAVHGTSLKTLYRNLAHIDSPVLLVIKDMDKQVFGAFSSHPFRVSDRCYGTGETFLYSFRPELQVFRWSHKNSYFVRGHTDSLQMGGGGGHFGLWLDADLFHGCSLACDTFHNQPLSMKQDFIIQDLEVWAFH</sequence>
<comment type="caution">
    <text evidence="2">The sequence shown here is derived from an EMBL/GenBank/DDBJ whole genome shotgun (WGS) entry which is preliminary data.</text>
</comment>
<reference evidence="2" key="1">
    <citation type="journal article" date="2023" name="Science">
        <title>Genome structures resolve the early diversification of teleost fishes.</title>
        <authorList>
            <person name="Parey E."/>
            <person name="Louis A."/>
            <person name="Montfort J."/>
            <person name="Bouchez O."/>
            <person name="Roques C."/>
            <person name="Iampietro C."/>
            <person name="Lluch J."/>
            <person name="Castinel A."/>
            <person name="Donnadieu C."/>
            <person name="Desvignes T."/>
            <person name="Floi Bucao C."/>
            <person name="Jouanno E."/>
            <person name="Wen M."/>
            <person name="Mejri S."/>
            <person name="Dirks R."/>
            <person name="Jansen H."/>
            <person name="Henkel C."/>
            <person name="Chen W.J."/>
            <person name="Zahm M."/>
            <person name="Cabau C."/>
            <person name="Klopp C."/>
            <person name="Thompson A.W."/>
            <person name="Robinson-Rechavi M."/>
            <person name="Braasch I."/>
            <person name="Lecointre G."/>
            <person name="Bobe J."/>
            <person name="Postlethwait J.H."/>
            <person name="Berthelot C."/>
            <person name="Roest Crollius H."/>
            <person name="Guiguen Y."/>
        </authorList>
    </citation>
    <scope>NUCLEOTIDE SEQUENCE</scope>
    <source>
        <strain evidence="2">WJC10195</strain>
    </source>
</reference>
<feature type="domain" description="TLDc" evidence="1">
    <location>
        <begin position="91"/>
        <end position="252"/>
    </location>
</feature>
<dbReference type="InterPro" id="IPR006571">
    <property type="entry name" value="TLDc_dom"/>
</dbReference>
<dbReference type="SMART" id="SM00584">
    <property type="entry name" value="TLDc"/>
    <property type="match status" value="1"/>
</dbReference>